<proteinExistence type="predicted"/>
<accession>A0A1G7UVE0</accession>
<protein>
    <submittedName>
        <fullName evidence="1">Uncharacterized protein</fullName>
    </submittedName>
</protein>
<name>A0A1G7UVE0_9PSEU</name>
<sequence>MPILVEDSVEKILSSYHKAFDLAARSNLPKGRFALFALQCGDAADNEG</sequence>
<dbReference type="Proteomes" id="UP000199623">
    <property type="component" value="Unassembled WGS sequence"/>
</dbReference>
<organism evidence="1 2">
    <name type="scientific">Lentzea fradiae</name>
    <dbReference type="NCBI Taxonomy" id="200378"/>
    <lineage>
        <taxon>Bacteria</taxon>
        <taxon>Bacillati</taxon>
        <taxon>Actinomycetota</taxon>
        <taxon>Actinomycetes</taxon>
        <taxon>Pseudonocardiales</taxon>
        <taxon>Pseudonocardiaceae</taxon>
        <taxon>Lentzea</taxon>
    </lineage>
</organism>
<evidence type="ECO:0000313" key="1">
    <source>
        <dbReference type="EMBL" id="SDG51434.1"/>
    </source>
</evidence>
<dbReference type="STRING" id="200378.SAMN05216553_108434"/>
<keyword evidence="2" id="KW-1185">Reference proteome</keyword>
<dbReference type="AlphaFoldDB" id="A0A1G7UVE0"/>
<evidence type="ECO:0000313" key="2">
    <source>
        <dbReference type="Proteomes" id="UP000199623"/>
    </source>
</evidence>
<dbReference type="EMBL" id="FNCC01000008">
    <property type="protein sequence ID" value="SDG51434.1"/>
    <property type="molecule type" value="Genomic_DNA"/>
</dbReference>
<gene>
    <name evidence="1" type="ORF">SAMN05216553_108434</name>
</gene>
<reference evidence="2" key="1">
    <citation type="submission" date="2016-10" db="EMBL/GenBank/DDBJ databases">
        <authorList>
            <person name="Varghese N."/>
            <person name="Submissions S."/>
        </authorList>
    </citation>
    <scope>NUCLEOTIDE SEQUENCE [LARGE SCALE GENOMIC DNA]</scope>
    <source>
        <strain evidence="2">CGMCC 4.3506</strain>
    </source>
</reference>